<sequence>MASPQFSPYHLFLSAFMILCLGFFLSSMDIASATSDDEKYLPIVETSESSVAAAGIMRGNSSSCTIPEFQPDKNVTSWVEGDKTTASSSDGCYKLKVVVAWAVGSCCMGLFVLGAWLMKRSIKNVAKVVAIENHNHDLN</sequence>
<dbReference type="AlphaFoldDB" id="A0AAN7M4P8"/>
<reference evidence="3 4" key="1">
    <citation type="journal article" date="2023" name="Hortic Res">
        <title>Pangenome of water caltrop reveals structural variations and asymmetric subgenome divergence after allopolyploidization.</title>
        <authorList>
            <person name="Zhang X."/>
            <person name="Chen Y."/>
            <person name="Wang L."/>
            <person name="Yuan Y."/>
            <person name="Fang M."/>
            <person name="Shi L."/>
            <person name="Lu R."/>
            <person name="Comes H.P."/>
            <person name="Ma Y."/>
            <person name="Chen Y."/>
            <person name="Huang G."/>
            <person name="Zhou Y."/>
            <person name="Zheng Z."/>
            <person name="Qiu Y."/>
        </authorList>
    </citation>
    <scope>NUCLEOTIDE SEQUENCE [LARGE SCALE GENOMIC DNA]</scope>
    <source>
        <strain evidence="3">F231</strain>
    </source>
</reference>
<feature type="transmembrane region" description="Helical" evidence="1">
    <location>
        <begin position="98"/>
        <end position="117"/>
    </location>
</feature>
<name>A0AAN7M4P8_TRANT</name>
<keyword evidence="1" id="KW-0472">Membrane</keyword>
<feature type="signal peptide" evidence="2">
    <location>
        <begin position="1"/>
        <end position="33"/>
    </location>
</feature>
<protein>
    <recommendedName>
        <fullName evidence="5">Transmembrane protein</fullName>
    </recommendedName>
</protein>
<proteinExistence type="predicted"/>
<accession>A0AAN7M4P8</accession>
<comment type="caution">
    <text evidence="3">The sequence shown here is derived from an EMBL/GenBank/DDBJ whole genome shotgun (WGS) entry which is preliminary data.</text>
</comment>
<keyword evidence="2" id="KW-0732">Signal</keyword>
<keyword evidence="4" id="KW-1185">Reference proteome</keyword>
<keyword evidence="1" id="KW-0812">Transmembrane</keyword>
<dbReference type="Proteomes" id="UP001346149">
    <property type="component" value="Unassembled WGS sequence"/>
</dbReference>
<organism evidence="3 4">
    <name type="scientific">Trapa natans</name>
    <name type="common">Water chestnut</name>
    <dbReference type="NCBI Taxonomy" id="22666"/>
    <lineage>
        <taxon>Eukaryota</taxon>
        <taxon>Viridiplantae</taxon>
        <taxon>Streptophyta</taxon>
        <taxon>Embryophyta</taxon>
        <taxon>Tracheophyta</taxon>
        <taxon>Spermatophyta</taxon>
        <taxon>Magnoliopsida</taxon>
        <taxon>eudicotyledons</taxon>
        <taxon>Gunneridae</taxon>
        <taxon>Pentapetalae</taxon>
        <taxon>rosids</taxon>
        <taxon>malvids</taxon>
        <taxon>Myrtales</taxon>
        <taxon>Lythraceae</taxon>
        <taxon>Trapa</taxon>
    </lineage>
</organism>
<keyword evidence="1" id="KW-1133">Transmembrane helix</keyword>
<evidence type="ECO:0000256" key="1">
    <source>
        <dbReference type="SAM" id="Phobius"/>
    </source>
</evidence>
<evidence type="ECO:0000313" key="3">
    <source>
        <dbReference type="EMBL" id="KAK4791618.1"/>
    </source>
</evidence>
<evidence type="ECO:0000313" key="4">
    <source>
        <dbReference type="Proteomes" id="UP001346149"/>
    </source>
</evidence>
<evidence type="ECO:0008006" key="5">
    <source>
        <dbReference type="Google" id="ProtNLM"/>
    </source>
</evidence>
<evidence type="ECO:0000256" key="2">
    <source>
        <dbReference type="SAM" id="SignalP"/>
    </source>
</evidence>
<gene>
    <name evidence="3" type="ORF">SAY86_032031</name>
</gene>
<feature type="chain" id="PRO_5043003327" description="Transmembrane protein" evidence="2">
    <location>
        <begin position="34"/>
        <end position="139"/>
    </location>
</feature>
<dbReference type="EMBL" id="JAXQNO010000009">
    <property type="protein sequence ID" value="KAK4791618.1"/>
    <property type="molecule type" value="Genomic_DNA"/>
</dbReference>